<dbReference type="Proteomes" id="UP001058974">
    <property type="component" value="Chromosome 3"/>
</dbReference>
<dbReference type="Gramene" id="Psat03G0229000-T1">
    <property type="protein sequence ID" value="KAI5426801.1"/>
    <property type="gene ID" value="KIW84_032290"/>
</dbReference>
<comment type="caution">
    <text evidence="2">The sequence shown here is derived from an EMBL/GenBank/DDBJ whole genome shotgun (WGS) entry which is preliminary data.</text>
</comment>
<protein>
    <submittedName>
        <fullName evidence="2">Uncharacterized protein</fullName>
    </submittedName>
</protein>
<sequence>MAPDRTQLQNLSLKSNECFREYAQRWRETASRVQPPMLEKEMANMFMNTLPGPYLERLRQPAQYQPQQPGNRPAYQPRPRTMDRRFDTLPISYAQLLSSLQQLQLVQLRNLAPPVGRLPVGYDANARCSFHSGAPSHNIENCKAFKHVVQDLIDSKAVNFAPAPNVVNNPMPQHGGANLNMVEGEVKLVSAVNNEDGDSDCDIDNWVRPRIPGEVLNNWSSEEIVQATCLEE</sequence>
<organism evidence="2 3">
    <name type="scientific">Pisum sativum</name>
    <name type="common">Garden pea</name>
    <name type="synonym">Lathyrus oleraceus</name>
    <dbReference type="NCBI Taxonomy" id="3888"/>
    <lineage>
        <taxon>Eukaryota</taxon>
        <taxon>Viridiplantae</taxon>
        <taxon>Streptophyta</taxon>
        <taxon>Embryophyta</taxon>
        <taxon>Tracheophyta</taxon>
        <taxon>Spermatophyta</taxon>
        <taxon>Magnoliopsida</taxon>
        <taxon>eudicotyledons</taxon>
        <taxon>Gunneridae</taxon>
        <taxon>Pentapetalae</taxon>
        <taxon>rosids</taxon>
        <taxon>fabids</taxon>
        <taxon>Fabales</taxon>
        <taxon>Fabaceae</taxon>
        <taxon>Papilionoideae</taxon>
        <taxon>50 kb inversion clade</taxon>
        <taxon>NPAAA clade</taxon>
        <taxon>Hologalegina</taxon>
        <taxon>IRL clade</taxon>
        <taxon>Fabeae</taxon>
        <taxon>Lathyrus</taxon>
    </lineage>
</organism>
<evidence type="ECO:0000256" key="1">
    <source>
        <dbReference type="SAM" id="MobiDB-lite"/>
    </source>
</evidence>
<evidence type="ECO:0000313" key="3">
    <source>
        <dbReference type="Proteomes" id="UP001058974"/>
    </source>
</evidence>
<dbReference type="EMBL" id="JAMSHJ010000003">
    <property type="protein sequence ID" value="KAI5426801.1"/>
    <property type="molecule type" value="Genomic_DNA"/>
</dbReference>
<name>A0A9D5B1H1_PEA</name>
<dbReference type="PANTHER" id="PTHR32108">
    <property type="entry name" value="DNA-DIRECTED RNA POLYMERASE SUBUNIT ALPHA"/>
    <property type="match status" value="1"/>
</dbReference>
<evidence type="ECO:0000313" key="2">
    <source>
        <dbReference type="EMBL" id="KAI5426801.1"/>
    </source>
</evidence>
<dbReference type="AlphaFoldDB" id="A0A9D5B1H1"/>
<reference evidence="2 3" key="1">
    <citation type="journal article" date="2022" name="Nat. Genet.">
        <title>Improved pea reference genome and pan-genome highlight genomic features and evolutionary characteristics.</title>
        <authorList>
            <person name="Yang T."/>
            <person name="Liu R."/>
            <person name="Luo Y."/>
            <person name="Hu S."/>
            <person name="Wang D."/>
            <person name="Wang C."/>
            <person name="Pandey M.K."/>
            <person name="Ge S."/>
            <person name="Xu Q."/>
            <person name="Li N."/>
            <person name="Li G."/>
            <person name="Huang Y."/>
            <person name="Saxena R.K."/>
            <person name="Ji Y."/>
            <person name="Li M."/>
            <person name="Yan X."/>
            <person name="He Y."/>
            <person name="Liu Y."/>
            <person name="Wang X."/>
            <person name="Xiang C."/>
            <person name="Varshney R.K."/>
            <person name="Ding H."/>
            <person name="Gao S."/>
            <person name="Zong X."/>
        </authorList>
    </citation>
    <scope>NUCLEOTIDE SEQUENCE [LARGE SCALE GENOMIC DNA]</scope>
    <source>
        <strain evidence="2 3">cv. Zhongwan 6</strain>
    </source>
</reference>
<accession>A0A9D5B1H1</accession>
<feature type="region of interest" description="Disordered" evidence="1">
    <location>
        <begin position="62"/>
        <end position="81"/>
    </location>
</feature>
<keyword evidence="3" id="KW-1185">Reference proteome</keyword>
<gene>
    <name evidence="2" type="ORF">KIW84_032290</name>
</gene>
<proteinExistence type="predicted"/>